<accession>A0ABU1H3H8</accession>
<dbReference type="Pfam" id="PF01381">
    <property type="entry name" value="HTH_3"/>
    <property type="match status" value="1"/>
</dbReference>
<feature type="domain" description="HTH cro/C1-type" evidence="4">
    <location>
        <begin position="13"/>
        <end position="67"/>
    </location>
</feature>
<protein>
    <submittedName>
        <fullName evidence="5">Helix-turn-helix transcriptional regulator</fullName>
    </submittedName>
</protein>
<dbReference type="Proteomes" id="UP001254564">
    <property type="component" value="Unassembled WGS sequence"/>
</dbReference>
<dbReference type="PANTHER" id="PTHR46797:SF23">
    <property type="entry name" value="HTH-TYPE TRANSCRIPTIONAL REGULATOR SUTR"/>
    <property type="match status" value="1"/>
</dbReference>
<evidence type="ECO:0000256" key="3">
    <source>
        <dbReference type="ARBA" id="ARBA00023163"/>
    </source>
</evidence>
<dbReference type="RefSeq" id="WP_309655764.1">
    <property type="nucleotide sequence ID" value="NZ_JARWAN010000009.1"/>
</dbReference>
<evidence type="ECO:0000313" key="5">
    <source>
        <dbReference type="EMBL" id="MDR5898856.1"/>
    </source>
</evidence>
<reference evidence="5 6" key="1">
    <citation type="submission" date="2023-04" db="EMBL/GenBank/DDBJ databases">
        <title>A long-awaited taxogenomic arrangement of the family Halomonadaceae.</title>
        <authorList>
            <person name="De La Haba R."/>
            <person name="Chuvochina M."/>
            <person name="Wittouck S."/>
            <person name="Arahal D.R."/>
            <person name="Sanchez-Porro C."/>
            <person name="Hugenholtz P."/>
            <person name="Ventosa A."/>
        </authorList>
    </citation>
    <scope>NUCLEOTIDE SEQUENCE [LARGE SCALE GENOMIC DNA]</scope>
    <source>
        <strain evidence="5 6">DSM 21020</strain>
    </source>
</reference>
<proteinExistence type="predicted"/>
<evidence type="ECO:0000313" key="6">
    <source>
        <dbReference type="Proteomes" id="UP001254564"/>
    </source>
</evidence>
<dbReference type="InterPro" id="IPR050807">
    <property type="entry name" value="TransReg_Diox_bact_type"/>
</dbReference>
<keyword evidence="1" id="KW-0805">Transcription regulation</keyword>
<dbReference type="InterPro" id="IPR010982">
    <property type="entry name" value="Lambda_DNA-bd_dom_sf"/>
</dbReference>
<dbReference type="InterPro" id="IPR001387">
    <property type="entry name" value="Cro/C1-type_HTH"/>
</dbReference>
<evidence type="ECO:0000259" key="4">
    <source>
        <dbReference type="PROSITE" id="PS50943"/>
    </source>
</evidence>
<keyword evidence="2" id="KW-0238">DNA-binding</keyword>
<name>A0ABU1H3H8_9GAMM</name>
<keyword evidence="6" id="KW-1185">Reference proteome</keyword>
<keyword evidence="3" id="KW-0804">Transcription</keyword>
<dbReference type="EMBL" id="JARWAN010000009">
    <property type="protein sequence ID" value="MDR5898856.1"/>
    <property type="molecule type" value="Genomic_DNA"/>
</dbReference>
<comment type="caution">
    <text evidence="5">The sequence shown here is derived from an EMBL/GenBank/DDBJ whole genome shotgun (WGS) entry which is preliminary data.</text>
</comment>
<dbReference type="SUPFAM" id="SSF47413">
    <property type="entry name" value="lambda repressor-like DNA-binding domains"/>
    <property type="match status" value="1"/>
</dbReference>
<sequence length="82" mass="9311">MRNEKLVAFGQRVREIRKAKGLTQENMAALAEIDRSYMGHIERGEKNITLTKIYQISEALGIDVTDLFPRSTMTNNSAPKKD</sequence>
<dbReference type="SMART" id="SM00530">
    <property type="entry name" value="HTH_XRE"/>
    <property type="match status" value="1"/>
</dbReference>
<dbReference type="PANTHER" id="PTHR46797">
    <property type="entry name" value="HTH-TYPE TRANSCRIPTIONAL REGULATOR"/>
    <property type="match status" value="1"/>
</dbReference>
<evidence type="ECO:0000256" key="2">
    <source>
        <dbReference type="ARBA" id="ARBA00023125"/>
    </source>
</evidence>
<dbReference type="CDD" id="cd00093">
    <property type="entry name" value="HTH_XRE"/>
    <property type="match status" value="1"/>
</dbReference>
<evidence type="ECO:0000256" key="1">
    <source>
        <dbReference type="ARBA" id="ARBA00023015"/>
    </source>
</evidence>
<organism evidence="5 6">
    <name type="scientific">Vreelandella vilamensis</name>
    <dbReference type="NCBI Taxonomy" id="531309"/>
    <lineage>
        <taxon>Bacteria</taxon>
        <taxon>Pseudomonadati</taxon>
        <taxon>Pseudomonadota</taxon>
        <taxon>Gammaproteobacteria</taxon>
        <taxon>Oceanospirillales</taxon>
        <taxon>Halomonadaceae</taxon>
        <taxon>Vreelandella</taxon>
    </lineage>
</organism>
<gene>
    <name evidence="5" type="ORF">QC823_07625</name>
</gene>
<dbReference type="PROSITE" id="PS50943">
    <property type="entry name" value="HTH_CROC1"/>
    <property type="match status" value="1"/>
</dbReference>
<dbReference type="Gene3D" id="1.10.260.40">
    <property type="entry name" value="lambda repressor-like DNA-binding domains"/>
    <property type="match status" value="1"/>
</dbReference>